<dbReference type="AlphaFoldDB" id="A0A840U459"/>
<reference evidence="1 2" key="1">
    <citation type="submission" date="2020-08" db="EMBL/GenBank/DDBJ databases">
        <title>Genomic Encyclopedia of Type Strains, Phase IV (KMG-IV): sequencing the most valuable type-strain genomes for metagenomic binning, comparative biology and taxonomic classification.</title>
        <authorList>
            <person name="Goeker M."/>
        </authorList>
    </citation>
    <scope>NUCLEOTIDE SEQUENCE [LARGE SCALE GENOMIC DNA]</scope>
    <source>
        <strain evidence="1 2">DSM 105074</strain>
    </source>
</reference>
<name>A0A840U459_9BACT</name>
<evidence type="ECO:0000313" key="1">
    <source>
        <dbReference type="EMBL" id="MBB5287118.1"/>
    </source>
</evidence>
<protein>
    <submittedName>
        <fullName evidence="1">Uncharacterized protein</fullName>
    </submittedName>
</protein>
<sequence length="208" mass="23510">MADFEDSPILHKLLQDFTKRVERGLQDAVRREGVVLTGELLHSIRAGSVTQGKGWISAHIYYSDLLRIKDMKVLNYSTIPPLGPLARWVEQVGTGRFAYVPGYPAGVRPATEIETIYRIAAGIQHHLRATPNVQRGYRGIYNETLKYNLIPQFYEDMRAAANVWAAQQFRDAFGFETTINLPTENVNASRIQAAWNARTTKVARQYAS</sequence>
<proteinExistence type="predicted"/>
<organism evidence="1 2">
    <name type="scientific">Rhabdobacter roseus</name>
    <dbReference type="NCBI Taxonomy" id="1655419"/>
    <lineage>
        <taxon>Bacteria</taxon>
        <taxon>Pseudomonadati</taxon>
        <taxon>Bacteroidota</taxon>
        <taxon>Cytophagia</taxon>
        <taxon>Cytophagales</taxon>
        <taxon>Cytophagaceae</taxon>
        <taxon>Rhabdobacter</taxon>
    </lineage>
</organism>
<keyword evidence="2" id="KW-1185">Reference proteome</keyword>
<dbReference type="Proteomes" id="UP000557307">
    <property type="component" value="Unassembled WGS sequence"/>
</dbReference>
<evidence type="ECO:0000313" key="2">
    <source>
        <dbReference type="Proteomes" id="UP000557307"/>
    </source>
</evidence>
<accession>A0A840U459</accession>
<dbReference type="RefSeq" id="WP_184178905.1">
    <property type="nucleotide sequence ID" value="NZ_JACHGF010000014.1"/>
</dbReference>
<dbReference type="EMBL" id="JACHGF010000014">
    <property type="protein sequence ID" value="MBB5287118.1"/>
    <property type="molecule type" value="Genomic_DNA"/>
</dbReference>
<gene>
    <name evidence="1" type="ORF">HNQ92_005280</name>
</gene>
<comment type="caution">
    <text evidence="1">The sequence shown here is derived from an EMBL/GenBank/DDBJ whole genome shotgun (WGS) entry which is preliminary data.</text>
</comment>